<dbReference type="AlphaFoldDB" id="K1RKK0"/>
<name>K1RKK0_9ZZZZ</name>
<dbReference type="GO" id="GO:0004519">
    <property type="term" value="F:endonuclease activity"/>
    <property type="evidence" value="ECO:0007669"/>
    <property type="project" value="UniProtKB-KW"/>
</dbReference>
<reference evidence="2" key="1">
    <citation type="journal article" date="2013" name="Environ. Microbiol.">
        <title>Microbiota from the distal guts of lean and obese adolescents exhibit partial functional redundancy besides clear differences in community structure.</title>
        <authorList>
            <person name="Ferrer M."/>
            <person name="Ruiz A."/>
            <person name="Lanza F."/>
            <person name="Haange S.B."/>
            <person name="Oberbach A."/>
            <person name="Till H."/>
            <person name="Bargiela R."/>
            <person name="Campoy C."/>
            <person name="Segura M.T."/>
            <person name="Richter M."/>
            <person name="von Bergen M."/>
            <person name="Seifert J."/>
            <person name="Suarez A."/>
        </authorList>
    </citation>
    <scope>NUCLEOTIDE SEQUENCE</scope>
</reference>
<accession>K1RKK0</accession>
<dbReference type="Pfam" id="PF14338">
    <property type="entry name" value="Mrr_N"/>
    <property type="match status" value="1"/>
</dbReference>
<gene>
    <name evidence="2" type="ORF">OBE_14809</name>
</gene>
<sequence length="86" mass="9970">MAVPKYDEMYNDFLITLVDGKEHDIKEIREIVAKKKKLTDEDLKETLHSGKCKYFNRIGWTATYLKKAGLINSVKRGMFNITDEGN</sequence>
<protein>
    <submittedName>
        <fullName evidence="2">Restriction endonuclease</fullName>
    </submittedName>
</protein>
<organism evidence="2">
    <name type="scientific">human gut metagenome</name>
    <dbReference type="NCBI Taxonomy" id="408170"/>
    <lineage>
        <taxon>unclassified sequences</taxon>
        <taxon>metagenomes</taxon>
        <taxon>organismal metagenomes</taxon>
    </lineage>
</organism>
<evidence type="ECO:0000313" key="2">
    <source>
        <dbReference type="EMBL" id="EKC49122.1"/>
    </source>
</evidence>
<keyword evidence="2" id="KW-0540">Nuclease</keyword>
<feature type="non-terminal residue" evidence="2">
    <location>
        <position position="86"/>
    </location>
</feature>
<evidence type="ECO:0000259" key="1">
    <source>
        <dbReference type="Pfam" id="PF14338"/>
    </source>
</evidence>
<keyword evidence="2" id="KW-0378">Hydrolase</keyword>
<comment type="caution">
    <text evidence="2">The sequence shown here is derived from an EMBL/GenBank/DDBJ whole genome shotgun (WGS) entry which is preliminary data.</text>
</comment>
<feature type="domain" description="Restriction system protein Mrr-like N-terminal" evidence="1">
    <location>
        <begin position="6"/>
        <end position="85"/>
    </location>
</feature>
<dbReference type="EMBL" id="AJWZ01010210">
    <property type="protein sequence ID" value="EKC49122.1"/>
    <property type="molecule type" value="Genomic_DNA"/>
</dbReference>
<keyword evidence="2" id="KW-0255">Endonuclease</keyword>
<dbReference type="InterPro" id="IPR025745">
    <property type="entry name" value="Mrr-like_N_dom"/>
</dbReference>
<proteinExistence type="predicted"/>